<dbReference type="InterPro" id="IPR011992">
    <property type="entry name" value="EF-hand-dom_pair"/>
</dbReference>
<dbReference type="PROSITE" id="PS00018">
    <property type="entry name" value="EF_HAND_1"/>
    <property type="match status" value="2"/>
</dbReference>
<dbReference type="InterPro" id="IPR002048">
    <property type="entry name" value="EF_hand_dom"/>
</dbReference>
<protein>
    <recommendedName>
        <fullName evidence="1">EF-hand domain-containing protein</fullName>
    </recommendedName>
</protein>
<keyword evidence="3" id="KW-1185">Reference proteome</keyword>
<dbReference type="Gene3D" id="1.10.238.10">
    <property type="entry name" value="EF-hand"/>
    <property type="match status" value="1"/>
</dbReference>
<name>A0ABP4AIF3_9ACTN</name>
<comment type="caution">
    <text evidence="2">The sequence shown here is derived from an EMBL/GenBank/DDBJ whole genome shotgun (WGS) entry which is preliminary data.</text>
</comment>
<sequence>MSMSSADRLRLRFELLDTDGSSVLTRADFVLYTSRVCRVLGVADGSPKAEALAAACGRYWENLAASADRDHDGRVTFEEYAALSHDPSWFAAHGEAYAVAIAAVGDLDDDGLIERDDFLGLHSAAGFPLAYAARLFGDLDRGVTGRVSTADFAAFVRDYYTSAADLL</sequence>
<dbReference type="EMBL" id="BAAAHQ010000023">
    <property type="protein sequence ID" value="GAA0935593.1"/>
    <property type="molecule type" value="Genomic_DNA"/>
</dbReference>
<gene>
    <name evidence="2" type="ORF">GCM10009560_43750</name>
</gene>
<dbReference type="InterPro" id="IPR018247">
    <property type="entry name" value="EF_Hand_1_Ca_BS"/>
</dbReference>
<proteinExistence type="predicted"/>
<dbReference type="Pfam" id="PF13202">
    <property type="entry name" value="EF-hand_5"/>
    <property type="match status" value="1"/>
</dbReference>
<accession>A0ABP4AIF3</accession>
<dbReference type="Proteomes" id="UP001501578">
    <property type="component" value="Unassembled WGS sequence"/>
</dbReference>
<evidence type="ECO:0000313" key="3">
    <source>
        <dbReference type="Proteomes" id="UP001501578"/>
    </source>
</evidence>
<organism evidence="2 3">
    <name type="scientific">Nonomuraea longicatena</name>
    <dbReference type="NCBI Taxonomy" id="83682"/>
    <lineage>
        <taxon>Bacteria</taxon>
        <taxon>Bacillati</taxon>
        <taxon>Actinomycetota</taxon>
        <taxon>Actinomycetes</taxon>
        <taxon>Streptosporangiales</taxon>
        <taxon>Streptosporangiaceae</taxon>
        <taxon>Nonomuraea</taxon>
    </lineage>
</organism>
<dbReference type="SUPFAM" id="SSF47473">
    <property type="entry name" value="EF-hand"/>
    <property type="match status" value="1"/>
</dbReference>
<evidence type="ECO:0000313" key="2">
    <source>
        <dbReference type="EMBL" id="GAA0935593.1"/>
    </source>
</evidence>
<feature type="domain" description="EF-hand" evidence="1">
    <location>
        <begin position="67"/>
        <end position="83"/>
    </location>
</feature>
<evidence type="ECO:0000259" key="1">
    <source>
        <dbReference type="Pfam" id="PF13202"/>
    </source>
</evidence>
<reference evidence="3" key="1">
    <citation type="journal article" date="2019" name="Int. J. Syst. Evol. Microbiol.">
        <title>The Global Catalogue of Microorganisms (GCM) 10K type strain sequencing project: providing services to taxonomists for standard genome sequencing and annotation.</title>
        <authorList>
            <consortium name="The Broad Institute Genomics Platform"/>
            <consortium name="The Broad Institute Genome Sequencing Center for Infectious Disease"/>
            <person name="Wu L."/>
            <person name="Ma J."/>
        </authorList>
    </citation>
    <scope>NUCLEOTIDE SEQUENCE [LARGE SCALE GENOMIC DNA]</scope>
    <source>
        <strain evidence="3">JCM 11136</strain>
    </source>
</reference>